<dbReference type="PANTHER" id="PTHR47811:SF1">
    <property type="entry name" value="TRNA PSEUDOURIDINE SYNTHASE D"/>
    <property type="match status" value="1"/>
</dbReference>
<dbReference type="Proteomes" id="UP000006334">
    <property type="component" value="Unassembled WGS sequence"/>
</dbReference>
<evidence type="ECO:0000256" key="1">
    <source>
        <dbReference type="ARBA" id="ARBA00007953"/>
    </source>
</evidence>
<dbReference type="EC" id="5.4.99.27" evidence="4"/>
<gene>
    <name evidence="4 6" type="primary">truD</name>
    <name evidence="6" type="ORF">GLIP_4175</name>
</gene>
<comment type="similarity">
    <text evidence="1 4">Belongs to the pseudouridine synthase TruD family.</text>
</comment>
<evidence type="ECO:0000256" key="2">
    <source>
        <dbReference type="ARBA" id="ARBA00022694"/>
    </source>
</evidence>
<evidence type="ECO:0000259" key="5">
    <source>
        <dbReference type="PROSITE" id="PS50984"/>
    </source>
</evidence>
<feature type="domain" description="TRUD" evidence="5">
    <location>
        <begin position="127"/>
        <end position="278"/>
    </location>
</feature>
<comment type="function">
    <text evidence="4">Responsible for synthesis of pseudouridine from uracil-13 in transfer RNAs.</text>
</comment>
<dbReference type="InterPro" id="IPR050170">
    <property type="entry name" value="TruD_pseudoU_synthase"/>
</dbReference>
<keyword evidence="2 4" id="KW-0819">tRNA processing</keyword>
<dbReference type="Gene3D" id="3.30.2340.10">
    <property type="entry name" value="TruD, insertion domain"/>
    <property type="match status" value="1"/>
</dbReference>
<dbReference type="Pfam" id="PF01142">
    <property type="entry name" value="TruD"/>
    <property type="match status" value="2"/>
</dbReference>
<organism evidence="6 7">
    <name type="scientific">Aliiglaciecola lipolytica E3</name>
    <dbReference type="NCBI Taxonomy" id="1127673"/>
    <lineage>
        <taxon>Bacteria</taxon>
        <taxon>Pseudomonadati</taxon>
        <taxon>Pseudomonadota</taxon>
        <taxon>Gammaproteobacteria</taxon>
        <taxon>Alteromonadales</taxon>
        <taxon>Alteromonadaceae</taxon>
        <taxon>Aliiglaciecola</taxon>
    </lineage>
</organism>
<dbReference type="HAMAP" id="MF_01082">
    <property type="entry name" value="TruD"/>
    <property type="match status" value="1"/>
</dbReference>
<name>K6XYU1_9ALTE</name>
<dbReference type="AlphaFoldDB" id="K6XYU1"/>
<keyword evidence="7" id="KW-1185">Reference proteome</keyword>
<dbReference type="GO" id="GO:0160150">
    <property type="term" value="F:tRNA pseudouridine(13) synthase activity"/>
    <property type="evidence" value="ECO:0007669"/>
    <property type="project" value="UniProtKB-EC"/>
</dbReference>
<keyword evidence="3 4" id="KW-0413">Isomerase</keyword>
<reference evidence="6 7" key="1">
    <citation type="journal article" date="2017" name="Antonie Van Leeuwenhoek">
        <title>Rhizobium rhizosphaerae sp. nov., a novel species isolated from rice rhizosphere.</title>
        <authorList>
            <person name="Zhao J.J."/>
            <person name="Zhang J."/>
            <person name="Zhang R.J."/>
            <person name="Zhang C.W."/>
            <person name="Yin H.Q."/>
            <person name="Zhang X.X."/>
        </authorList>
    </citation>
    <scope>NUCLEOTIDE SEQUENCE [LARGE SCALE GENOMIC DNA]</scope>
    <source>
        <strain evidence="6 7">E3</strain>
    </source>
</reference>
<dbReference type="PROSITE" id="PS50984">
    <property type="entry name" value="TRUD"/>
    <property type="match status" value="1"/>
</dbReference>
<dbReference type="EMBL" id="BAEN01000076">
    <property type="protein sequence ID" value="GAC16786.1"/>
    <property type="molecule type" value="Genomic_DNA"/>
</dbReference>
<dbReference type="GO" id="GO:0031119">
    <property type="term" value="P:tRNA pseudouridine synthesis"/>
    <property type="evidence" value="ECO:0007669"/>
    <property type="project" value="UniProtKB-UniRule"/>
</dbReference>
<dbReference type="InterPro" id="IPR020103">
    <property type="entry name" value="PsdUridine_synth_cat_dom_sf"/>
</dbReference>
<protein>
    <recommendedName>
        <fullName evidence="4">tRNA pseudouridine synthase D</fullName>
        <ecNumber evidence="4">5.4.99.27</ecNumber>
    </recommendedName>
    <alternativeName>
        <fullName evidence="4">tRNA pseudouridine(13) synthase</fullName>
    </alternativeName>
    <alternativeName>
        <fullName evidence="4">tRNA pseudouridylate synthase D</fullName>
    </alternativeName>
    <alternativeName>
        <fullName evidence="4">tRNA-uridine isomerase D</fullName>
    </alternativeName>
</protein>
<dbReference type="SUPFAM" id="SSF55120">
    <property type="entry name" value="Pseudouridine synthase"/>
    <property type="match status" value="1"/>
</dbReference>
<evidence type="ECO:0000256" key="4">
    <source>
        <dbReference type="HAMAP-Rule" id="MF_01082"/>
    </source>
</evidence>
<proteinExistence type="inferred from homology"/>
<dbReference type="STRING" id="1127673.GLIP_4175"/>
<accession>K6XYU1</accession>
<dbReference type="InterPro" id="IPR043165">
    <property type="entry name" value="TruD_insert_sf"/>
</dbReference>
<dbReference type="eggNOG" id="COG0585">
    <property type="taxonomic scope" value="Bacteria"/>
</dbReference>
<sequence length="318" mass="35965">MREELGYELTGEGEHIHLWVQKEGLNTAFVAEQIAKFCQLPLRAISYAGRKDKHAQTQQWFGVHAPGKQSFAWQNMQLEGLTILASKRHNKKLRVGALKGNRFELVVRDVTEPQQLSARLEFIKQHGVPNYYGAQRFGESRHHQSGGNLTLAQCMLNGEVIRNRNKRSMAISALRSWLFNEFIHQRIKRDIYANPMPGEVCILTGSNSFFIAQKIDPETHTRLAKNDIVLSAPMWGSGELASIDAVREFEQDIAACHTNVCNLLESLGLKQERRSISVKPTGLEWQIHENTLNIQFSLPAGCFATSVLRELIHANIAE</sequence>
<feature type="active site" description="Nucleophile" evidence="4">
    <location>
        <position position="52"/>
    </location>
</feature>
<dbReference type="InterPro" id="IPR042214">
    <property type="entry name" value="TruD_catalytic"/>
</dbReference>
<dbReference type="InterPro" id="IPR011760">
    <property type="entry name" value="PsdUridine_synth_TruD_insert"/>
</dbReference>
<dbReference type="GO" id="GO:0005829">
    <property type="term" value="C:cytosol"/>
    <property type="evidence" value="ECO:0007669"/>
    <property type="project" value="TreeGrafter"/>
</dbReference>
<dbReference type="PANTHER" id="PTHR47811">
    <property type="entry name" value="TRNA PSEUDOURIDINE SYNTHASE D"/>
    <property type="match status" value="1"/>
</dbReference>
<dbReference type="GO" id="GO:0003723">
    <property type="term" value="F:RNA binding"/>
    <property type="evidence" value="ECO:0007669"/>
    <property type="project" value="InterPro"/>
</dbReference>
<comment type="caution">
    <text evidence="6">The sequence shown here is derived from an EMBL/GenBank/DDBJ whole genome shotgun (WGS) entry which is preliminary data.</text>
</comment>
<evidence type="ECO:0000313" key="6">
    <source>
        <dbReference type="EMBL" id="GAC16786.1"/>
    </source>
</evidence>
<evidence type="ECO:0000313" key="7">
    <source>
        <dbReference type="Proteomes" id="UP000006334"/>
    </source>
</evidence>
<dbReference type="Gene3D" id="3.30.2350.20">
    <property type="entry name" value="TruD, catalytic domain"/>
    <property type="match status" value="1"/>
</dbReference>
<dbReference type="InterPro" id="IPR001656">
    <property type="entry name" value="PsdUridine_synth_TruD"/>
</dbReference>
<comment type="catalytic activity">
    <reaction evidence="4">
        <text>uridine(13) in tRNA = pseudouridine(13) in tRNA</text>
        <dbReference type="Rhea" id="RHEA:42540"/>
        <dbReference type="Rhea" id="RHEA-COMP:10105"/>
        <dbReference type="Rhea" id="RHEA-COMP:10106"/>
        <dbReference type="ChEBI" id="CHEBI:65314"/>
        <dbReference type="ChEBI" id="CHEBI:65315"/>
        <dbReference type="EC" id="5.4.99.27"/>
    </reaction>
</comment>
<evidence type="ECO:0000256" key="3">
    <source>
        <dbReference type="ARBA" id="ARBA00023235"/>
    </source>
</evidence>